<protein>
    <submittedName>
        <fullName evidence="2">Uncharacterized protein</fullName>
    </submittedName>
</protein>
<organism evidence="1 2">
    <name type="scientific">Wuchereria bancrofti</name>
    <dbReference type="NCBI Taxonomy" id="6293"/>
    <lineage>
        <taxon>Eukaryota</taxon>
        <taxon>Metazoa</taxon>
        <taxon>Ecdysozoa</taxon>
        <taxon>Nematoda</taxon>
        <taxon>Chromadorea</taxon>
        <taxon>Rhabditida</taxon>
        <taxon>Spirurina</taxon>
        <taxon>Spiruromorpha</taxon>
        <taxon>Filarioidea</taxon>
        <taxon>Onchocercidae</taxon>
        <taxon>Wuchereria</taxon>
    </lineage>
</organism>
<proteinExistence type="predicted"/>
<reference evidence="1" key="2">
    <citation type="journal article" date="2016" name="Mol. Ecol.">
        <title>Population genomics of the filarial nematode parasite Wuchereria bancrofti from mosquitoes.</title>
        <authorList>
            <person name="Small S.T."/>
            <person name="Reimer L.J."/>
            <person name="Tisch D.J."/>
            <person name="King C.L."/>
            <person name="Christensen B.M."/>
            <person name="Siba P.M."/>
            <person name="Kazura J.W."/>
            <person name="Serre D."/>
            <person name="Zimmerman P.A."/>
        </authorList>
    </citation>
    <scope>NUCLEOTIDE SEQUENCE</scope>
    <source>
        <strain evidence="1">pt0022</strain>
    </source>
</reference>
<dbReference type="Proteomes" id="UP000093561">
    <property type="component" value="Unassembled WGS sequence"/>
</dbReference>
<sequence>MIIHTYIALSVQNDAEVQGLLLLFKRQRCVTLKLTRILRTVNTFFLQHYSTQ</sequence>
<accession>A0AAF5PI23</accession>
<name>A0AAF5PI23_WUCBA</name>
<reference evidence="2" key="3">
    <citation type="submission" date="2024-02" db="UniProtKB">
        <authorList>
            <consortium name="WormBaseParasite"/>
        </authorList>
    </citation>
    <scope>IDENTIFICATION</scope>
    <source>
        <strain evidence="2">pt0022</strain>
    </source>
</reference>
<evidence type="ECO:0000313" key="2">
    <source>
        <dbReference type="WBParaSite" id="mrna-Wban_00917"/>
    </source>
</evidence>
<evidence type="ECO:0000313" key="1">
    <source>
        <dbReference type="Proteomes" id="UP000093561"/>
    </source>
</evidence>
<dbReference type="WBParaSite" id="mrna-Wban_00917">
    <property type="protein sequence ID" value="mrna-Wban_00917"/>
    <property type="gene ID" value="Wban_00917"/>
</dbReference>
<dbReference type="AlphaFoldDB" id="A0AAF5PI23"/>
<reference evidence="1" key="1">
    <citation type="submission" date="2015-03" db="EMBL/GenBank/DDBJ databases">
        <title>Wuchereria bancrofti Genome Sequencing Papua New Guinea Strain.</title>
        <authorList>
            <person name="Small S.T."/>
            <person name="Serre D."/>
            <person name="Zimmerman P.A."/>
        </authorList>
    </citation>
    <scope>NUCLEOTIDE SEQUENCE [LARGE SCALE GENOMIC DNA]</scope>
    <source>
        <strain evidence="1">pt0022</strain>
    </source>
</reference>